<dbReference type="SMART" id="SM00849">
    <property type="entry name" value="Lactamase_B"/>
    <property type="match status" value="1"/>
</dbReference>
<dbReference type="Pfam" id="PF14863">
    <property type="entry name" value="Alkyl_sulf_dimr"/>
    <property type="match status" value="1"/>
</dbReference>
<accession>A0A365HD53</accession>
<dbReference type="OrthoDB" id="5240502at2"/>
<dbReference type="EMBL" id="QLYX01000002">
    <property type="protein sequence ID" value="RAY16193.1"/>
    <property type="molecule type" value="Genomic_DNA"/>
</dbReference>
<dbReference type="InterPro" id="IPR052195">
    <property type="entry name" value="Bact_Alkyl/Aryl-Sulfatase"/>
</dbReference>
<dbReference type="InterPro" id="IPR001279">
    <property type="entry name" value="Metallo-B-lactamas"/>
</dbReference>
<sequence length="423" mass="46278">MDIRDYADRVWAGEVEDSIAHAGMSGGGVVEVADGLGWQAGFGNVIAFRNADELILFDTGNAVTAEQIHAGVREWTDRPLTTAFYSHGHIDHVMGLGPFDAEEGSRPQVVAHELVRDRFDRYVLTAGYNSVINQRQFRLPGLRWPTRYRQPDVTFRDAMTVTRGGLTFELFHAKGETDDAAVAYVPEYRLLLPGDLFIWLAPNCGNPQKVQRYPREWAQALRRMAALDAEIMMPSHGVPIFGADRVAQALLETAEWLESIVEQTLAMLNEGCRLDDVVSAVVPPAHLADRVYLQAKYDEPEFIVRNLWRMYGGWYDGNPARLKPARDADLARAVAGLAGGAARLADSARRAAAAGDLRVAAHLAEMAVQADPGDARLHEVRAEVYAARAEAEPSLMATGIYTWAAEESRRAAGGDGAAPSGPT</sequence>
<comment type="caution">
    <text evidence="2">The sequence shown here is derived from an EMBL/GenBank/DDBJ whole genome shotgun (WGS) entry which is preliminary data.</text>
</comment>
<dbReference type="SUPFAM" id="SSF56281">
    <property type="entry name" value="Metallo-hydrolase/oxidoreductase"/>
    <property type="match status" value="1"/>
</dbReference>
<dbReference type="GO" id="GO:0016787">
    <property type="term" value="F:hydrolase activity"/>
    <property type="evidence" value="ECO:0007669"/>
    <property type="project" value="UniProtKB-KW"/>
</dbReference>
<dbReference type="Gene3D" id="3.60.15.10">
    <property type="entry name" value="Ribonuclease Z/Hydroxyacylglutathione hydrolase-like"/>
    <property type="match status" value="1"/>
</dbReference>
<dbReference type="Pfam" id="PF00753">
    <property type="entry name" value="Lactamase_B"/>
    <property type="match status" value="1"/>
</dbReference>
<proteinExistence type="predicted"/>
<dbReference type="Proteomes" id="UP000251891">
    <property type="component" value="Unassembled WGS sequence"/>
</dbReference>
<dbReference type="InterPro" id="IPR038536">
    <property type="entry name" value="Alkyl/aryl-sulf_dimr_sf"/>
</dbReference>
<reference evidence="2 3" key="1">
    <citation type="submission" date="2018-06" db="EMBL/GenBank/DDBJ databases">
        <title>Actinomadura craniellae sp. nov. isolated from marine sponge Craniella sp.</title>
        <authorList>
            <person name="Li L."/>
            <person name="Xu Q.H."/>
            <person name="Lin H.W."/>
            <person name="Lu Y.H."/>
        </authorList>
    </citation>
    <scope>NUCLEOTIDE SEQUENCE [LARGE SCALE GENOMIC DNA]</scope>
    <source>
        <strain evidence="2 3">LHW63021</strain>
    </source>
</reference>
<evidence type="ECO:0000313" key="2">
    <source>
        <dbReference type="EMBL" id="RAY16193.1"/>
    </source>
</evidence>
<dbReference type="AlphaFoldDB" id="A0A365HD53"/>
<organism evidence="2 3">
    <name type="scientific">Actinomadura craniellae</name>
    <dbReference type="NCBI Taxonomy" id="2231787"/>
    <lineage>
        <taxon>Bacteria</taxon>
        <taxon>Bacillati</taxon>
        <taxon>Actinomycetota</taxon>
        <taxon>Actinomycetes</taxon>
        <taxon>Streptosporangiales</taxon>
        <taxon>Thermomonosporaceae</taxon>
        <taxon>Actinomadura</taxon>
    </lineage>
</organism>
<dbReference type="Gene3D" id="1.25.40.880">
    <property type="entry name" value="Alkyl sulfatase, dimerisation domain"/>
    <property type="match status" value="1"/>
</dbReference>
<protein>
    <submittedName>
        <fullName evidence="2">MBL fold metallo-hydrolase</fullName>
    </submittedName>
</protein>
<keyword evidence="3" id="KW-1185">Reference proteome</keyword>
<dbReference type="PANTHER" id="PTHR43223">
    <property type="entry name" value="ALKYL/ARYL-SULFATASE"/>
    <property type="match status" value="1"/>
</dbReference>
<dbReference type="RefSeq" id="WP_111863532.1">
    <property type="nucleotide sequence ID" value="NZ_QLYX01000002.1"/>
</dbReference>
<dbReference type="PANTHER" id="PTHR43223:SF2">
    <property type="entry name" value="METALLO-BETA-LACTAMASE DOMAIN-CONTAINING PROTEIN"/>
    <property type="match status" value="1"/>
</dbReference>
<feature type="domain" description="Metallo-beta-lactamase" evidence="1">
    <location>
        <begin position="42"/>
        <end position="236"/>
    </location>
</feature>
<keyword evidence="2" id="KW-0378">Hydrolase</keyword>
<dbReference type="GO" id="GO:0046983">
    <property type="term" value="F:protein dimerization activity"/>
    <property type="evidence" value="ECO:0007669"/>
    <property type="project" value="InterPro"/>
</dbReference>
<dbReference type="InterPro" id="IPR029228">
    <property type="entry name" value="Alkyl_sulf_dimr"/>
</dbReference>
<name>A0A365HD53_9ACTN</name>
<dbReference type="InterPro" id="IPR036866">
    <property type="entry name" value="RibonucZ/Hydroxyglut_hydro"/>
</dbReference>
<evidence type="ECO:0000259" key="1">
    <source>
        <dbReference type="SMART" id="SM00849"/>
    </source>
</evidence>
<gene>
    <name evidence="2" type="ORF">DPM19_04635</name>
</gene>
<evidence type="ECO:0000313" key="3">
    <source>
        <dbReference type="Proteomes" id="UP000251891"/>
    </source>
</evidence>